<dbReference type="Pfam" id="PF00006">
    <property type="entry name" value="ATP-synt_ab"/>
    <property type="match status" value="1"/>
</dbReference>
<protein>
    <recommendedName>
        <fullName evidence="7">Vacuolar ATP synthase subunit B</fullName>
    </recommendedName>
</protein>
<evidence type="ECO:0000259" key="4">
    <source>
        <dbReference type="Pfam" id="PF02874"/>
    </source>
</evidence>
<reference evidence="5" key="1">
    <citation type="submission" date="2021-01" db="EMBL/GenBank/DDBJ databases">
        <authorList>
            <consortium name="Genoscope - CEA"/>
            <person name="William W."/>
        </authorList>
    </citation>
    <scope>NUCLEOTIDE SEQUENCE</scope>
</reference>
<evidence type="ECO:0008006" key="7">
    <source>
        <dbReference type="Google" id="ProtNLM"/>
    </source>
</evidence>
<dbReference type="GO" id="GO:0046961">
    <property type="term" value="F:proton-transporting ATPase activity, rotational mechanism"/>
    <property type="evidence" value="ECO:0007669"/>
    <property type="project" value="TreeGrafter"/>
</dbReference>
<dbReference type="GO" id="GO:0046034">
    <property type="term" value="P:ATP metabolic process"/>
    <property type="evidence" value="ECO:0007669"/>
    <property type="project" value="InterPro"/>
</dbReference>
<dbReference type="InterPro" id="IPR022879">
    <property type="entry name" value="V-ATPase_su_B/beta"/>
</dbReference>
<organism evidence="5 6">
    <name type="scientific">Paramecium primaurelia</name>
    <dbReference type="NCBI Taxonomy" id="5886"/>
    <lineage>
        <taxon>Eukaryota</taxon>
        <taxon>Sar</taxon>
        <taxon>Alveolata</taxon>
        <taxon>Ciliophora</taxon>
        <taxon>Intramacronucleata</taxon>
        <taxon>Oligohymenophorea</taxon>
        <taxon>Peniculida</taxon>
        <taxon>Parameciidae</taxon>
        <taxon>Paramecium</taxon>
    </lineage>
</organism>
<keyword evidence="2" id="KW-0406">Ion transport</keyword>
<feature type="domain" description="ATPase F1/V1/A1 complex alpha/beta subunit N-terminal" evidence="4">
    <location>
        <begin position="38"/>
        <end position="104"/>
    </location>
</feature>
<dbReference type="CDD" id="cd01135">
    <property type="entry name" value="V_A-ATPase_B"/>
    <property type="match status" value="1"/>
</dbReference>
<dbReference type="GO" id="GO:0007035">
    <property type="term" value="P:vacuolar acidification"/>
    <property type="evidence" value="ECO:0007669"/>
    <property type="project" value="TreeGrafter"/>
</dbReference>
<dbReference type="GO" id="GO:0005524">
    <property type="term" value="F:ATP binding"/>
    <property type="evidence" value="ECO:0007669"/>
    <property type="project" value="InterPro"/>
</dbReference>
<evidence type="ECO:0000313" key="6">
    <source>
        <dbReference type="Proteomes" id="UP000688137"/>
    </source>
</evidence>
<keyword evidence="6" id="KW-1185">Reference proteome</keyword>
<dbReference type="PANTHER" id="PTHR43389:SF4">
    <property type="entry name" value="V-TYPE PROTON ATPASE SUBUNIT B"/>
    <property type="match status" value="1"/>
</dbReference>
<feature type="domain" description="ATPase F1/V1/A1 complex alpha/beta subunit nucleotide-binding" evidence="3">
    <location>
        <begin position="161"/>
        <end position="329"/>
    </location>
</feature>
<gene>
    <name evidence="5" type="ORF">PPRIM_AZ9-3.1.T0370073</name>
</gene>
<proteinExistence type="predicted"/>
<accession>A0A8S1LF06</accession>
<evidence type="ECO:0000313" key="5">
    <source>
        <dbReference type="EMBL" id="CAD8065051.1"/>
    </source>
</evidence>
<evidence type="ECO:0000259" key="3">
    <source>
        <dbReference type="Pfam" id="PF00006"/>
    </source>
</evidence>
<dbReference type="InterPro" id="IPR000194">
    <property type="entry name" value="ATPase_F1/V1/A1_a/bsu_nucl-bd"/>
</dbReference>
<evidence type="ECO:0000256" key="2">
    <source>
        <dbReference type="ARBA" id="ARBA00023065"/>
    </source>
</evidence>
<name>A0A8S1LF06_PARPR</name>
<dbReference type="NCBIfam" id="NF003235">
    <property type="entry name" value="PRK04196.1"/>
    <property type="match status" value="1"/>
</dbReference>
<dbReference type="PANTHER" id="PTHR43389">
    <property type="entry name" value="V-TYPE PROTON ATPASE SUBUNIT B"/>
    <property type="match status" value="1"/>
</dbReference>
<dbReference type="CDD" id="cd18118">
    <property type="entry name" value="ATP-synt_V_A-type_beta_N"/>
    <property type="match status" value="1"/>
</dbReference>
<dbReference type="EMBL" id="CAJJDM010000036">
    <property type="protein sequence ID" value="CAD8065051.1"/>
    <property type="molecule type" value="Genomic_DNA"/>
</dbReference>
<sequence length="345" mass="38246">MSHHHKAHDIAKVAAARLNAAAATRNYNVTPRVDYRTVVKVDGPLVILDNVKFPRYAEIVNVCLGDGSVRKGQVLEIAGKKAVVQIFEGTSGIDNLYTHCEFTGSTLQMAISEEMLGRAFNGSGVPIDKGPPVLAEEFLDIQGQPINPYSRVYPQEMIQTGISAIDCMNSIARGQKIPLFSANGLPHNEIGAQIVRQASLVKGKDVLDHSDENFAVVFGAMGVNMETARFFQTDFEQNGSMERVVLFMNLANDPTIERIITPRLALTTAEYLAYEKELHVLVILTDMSAYADSLREVSAAREEVPGRRSFPGYLYTDLSTIYERAQNTQQILYRLFSVLQEIIFI</sequence>
<dbReference type="AlphaFoldDB" id="A0A8S1LF06"/>
<keyword evidence="1" id="KW-0813">Transport</keyword>
<dbReference type="Proteomes" id="UP000688137">
    <property type="component" value="Unassembled WGS sequence"/>
</dbReference>
<dbReference type="InterPro" id="IPR004100">
    <property type="entry name" value="ATPase_F1/V1/A1_a/bsu_N"/>
</dbReference>
<comment type="caution">
    <text evidence="5">The sequence shown here is derived from an EMBL/GenBank/DDBJ whole genome shotgun (WGS) entry which is preliminary data.</text>
</comment>
<dbReference type="Pfam" id="PF02874">
    <property type="entry name" value="ATP-synt_ab_N"/>
    <property type="match status" value="1"/>
</dbReference>
<evidence type="ECO:0000256" key="1">
    <source>
        <dbReference type="ARBA" id="ARBA00022448"/>
    </source>
</evidence>